<evidence type="ECO:0000256" key="1">
    <source>
        <dbReference type="ARBA" id="ARBA00004651"/>
    </source>
</evidence>
<dbReference type="Pfam" id="PF20730">
    <property type="entry name" value="YetF_N"/>
    <property type="match status" value="1"/>
</dbReference>
<gene>
    <name evidence="10" type="ORF">FPZ49_05480</name>
</gene>
<dbReference type="RefSeq" id="WP_144844330.1">
    <property type="nucleotide sequence ID" value="NZ_VNJI01000005.1"/>
</dbReference>
<dbReference type="Pfam" id="PF04239">
    <property type="entry name" value="DUF421"/>
    <property type="match status" value="1"/>
</dbReference>
<dbReference type="EMBL" id="VNJI01000005">
    <property type="protein sequence ID" value="TVY10929.1"/>
    <property type="molecule type" value="Genomic_DNA"/>
</dbReference>
<feature type="transmembrane region" description="Helical" evidence="7">
    <location>
        <begin position="7"/>
        <end position="26"/>
    </location>
</feature>
<keyword evidence="5 7" id="KW-1133">Transmembrane helix</keyword>
<dbReference type="InterPro" id="IPR007353">
    <property type="entry name" value="DUF421"/>
</dbReference>
<accession>A0A559KFN5</accession>
<dbReference type="PANTHER" id="PTHR34582">
    <property type="entry name" value="UPF0702 TRANSMEMBRANE PROTEIN YCAP"/>
    <property type="match status" value="1"/>
</dbReference>
<dbReference type="InterPro" id="IPR023090">
    <property type="entry name" value="UPF0702_alpha/beta_dom_sf"/>
</dbReference>
<evidence type="ECO:0000256" key="2">
    <source>
        <dbReference type="ARBA" id="ARBA00006448"/>
    </source>
</evidence>
<comment type="caution">
    <text evidence="10">The sequence shown here is derived from an EMBL/GenBank/DDBJ whole genome shotgun (WGS) entry which is preliminary data.</text>
</comment>
<keyword evidence="3" id="KW-1003">Cell membrane</keyword>
<dbReference type="PANTHER" id="PTHR34582:SF7">
    <property type="entry name" value="UPF0702 TRANSMEMBRANE PROTEIN YDFS"/>
    <property type="match status" value="1"/>
</dbReference>
<keyword evidence="11" id="KW-1185">Reference proteome</keyword>
<evidence type="ECO:0000259" key="8">
    <source>
        <dbReference type="Pfam" id="PF04239"/>
    </source>
</evidence>
<dbReference type="Pfam" id="PF07870">
    <property type="entry name" value="DUF1657"/>
    <property type="match status" value="1"/>
</dbReference>
<evidence type="ECO:0000256" key="6">
    <source>
        <dbReference type="ARBA" id="ARBA00023136"/>
    </source>
</evidence>
<reference evidence="10 11" key="1">
    <citation type="submission" date="2019-07" db="EMBL/GenBank/DDBJ databases">
        <authorList>
            <person name="Kim J."/>
        </authorList>
    </citation>
    <scope>NUCLEOTIDE SEQUENCE [LARGE SCALE GENOMIC DNA]</scope>
    <source>
        <strain evidence="10 11">JC52</strain>
    </source>
</reference>
<dbReference type="OrthoDB" id="9778331at2"/>
<organism evidence="10 11">
    <name type="scientific">Paenibacillus cremeus</name>
    <dbReference type="NCBI Taxonomy" id="2163881"/>
    <lineage>
        <taxon>Bacteria</taxon>
        <taxon>Bacillati</taxon>
        <taxon>Bacillota</taxon>
        <taxon>Bacilli</taxon>
        <taxon>Bacillales</taxon>
        <taxon>Paenibacillaceae</taxon>
        <taxon>Paenibacillus</taxon>
    </lineage>
</organism>
<protein>
    <submittedName>
        <fullName evidence="10">DUF421 domain-containing protein</fullName>
    </submittedName>
</protein>
<dbReference type="Gene3D" id="3.30.240.20">
    <property type="entry name" value="bsu07140 like domains"/>
    <property type="match status" value="2"/>
</dbReference>
<dbReference type="InterPro" id="IPR012452">
    <property type="entry name" value="DUF1657"/>
</dbReference>
<keyword evidence="4 7" id="KW-0812">Transmembrane</keyword>
<proteinExistence type="inferred from homology"/>
<evidence type="ECO:0000256" key="4">
    <source>
        <dbReference type="ARBA" id="ARBA00022692"/>
    </source>
</evidence>
<feature type="transmembrane region" description="Helical" evidence="7">
    <location>
        <begin position="57"/>
        <end position="79"/>
    </location>
</feature>
<evidence type="ECO:0000313" key="11">
    <source>
        <dbReference type="Proteomes" id="UP000317036"/>
    </source>
</evidence>
<name>A0A559KFN5_9BACL</name>
<dbReference type="InterPro" id="IPR048454">
    <property type="entry name" value="YetF_N"/>
</dbReference>
<comment type="similarity">
    <text evidence="2">Belongs to the UPF0702 family.</text>
</comment>
<evidence type="ECO:0000313" key="10">
    <source>
        <dbReference type="EMBL" id="TVY10929.1"/>
    </source>
</evidence>
<dbReference type="AlphaFoldDB" id="A0A559KFN5"/>
<feature type="domain" description="YetF-like N-terminal transmembrane" evidence="9">
    <location>
        <begin position="5"/>
        <end position="79"/>
    </location>
</feature>
<evidence type="ECO:0000259" key="9">
    <source>
        <dbReference type="Pfam" id="PF20730"/>
    </source>
</evidence>
<evidence type="ECO:0000256" key="3">
    <source>
        <dbReference type="ARBA" id="ARBA00022475"/>
    </source>
</evidence>
<comment type="subcellular location">
    <subcellularLocation>
        <location evidence="1">Cell membrane</location>
        <topology evidence="1">Multi-pass membrane protein</topology>
    </subcellularLocation>
</comment>
<feature type="domain" description="YetF C-terminal" evidence="8">
    <location>
        <begin position="82"/>
        <end position="214"/>
    </location>
</feature>
<keyword evidence="6 7" id="KW-0472">Membrane</keyword>
<dbReference type="GO" id="GO:0005886">
    <property type="term" value="C:plasma membrane"/>
    <property type="evidence" value="ECO:0007669"/>
    <property type="project" value="UniProtKB-SubCell"/>
</dbReference>
<sequence length="287" mass="32412">MPDWLEVVLRTLFGVLALFAMTRLLGKRQITQLSPFEYITGISIGNLAASISLDVEYAWYLGLIALSVWVLVSLGIEFLQMKSIKMRNLIDSTATVLIKEGKILEDNVKKERLTTTELMSKLRKKSVFKVADVEFAIIEPSGEINILLKREHQPLTAAHLGIKVGPEIEPQAVIEDGNIMDEPLATMGLSREWLYEELQKLGVTVENVFFGQVNGFGELYVDLYDDQLQVSESQQRATLFAQLKKIEADIELFGLTTKNAEAKQMYEQSSKQLQQMIEDLKPVLVRC</sequence>
<evidence type="ECO:0000256" key="7">
    <source>
        <dbReference type="SAM" id="Phobius"/>
    </source>
</evidence>
<evidence type="ECO:0000256" key="5">
    <source>
        <dbReference type="ARBA" id="ARBA00022989"/>
    </source>
</evidence>
<dbReference type="Proteomes" id="UP000317036">
    <property type="component" value="Unassembled WGS sequence"/>
</dbReference>